<evidence type="ECO:0008006" key="4">
    <source>
        <dbReference type="Google" id="ProtNLM"/>
    </source>
</evidence>
<accession>A0ABS5WJP0</accession>
<keyword evidence="1" id="KW-0812">Transmembrane</keyword>
<evidence type="ECO:0000256" key="1">
    <source>
        <dbReference type="SAM" id="Phobius"/>
    </source>
</evidence>
<gene>
    <name evidence="2" type="ORF">HW347_19710</name>
</gene>
<proteinExistence type="predicted"/>
<keyword evidence="1" id="KW-0472">Membrane</keyword>
<evidence type="ECO:0000313" key="3">
    <source>
        <dbReference type="Proteomes" id="UP000740413"/>
    </source>
</evidence>
<keyword evidence="1" id="KW-1133">Transmembrane helix</keyword>
<keyword evidence="3" id="KW-1185">Reference proteome</keyword>
<name>A0ABS5WJP0_9FLAO</name>
<organism evidence="2 3">
    <name type="scientific">Zobellia barbeyronii</name>
    <dbReference type="NCBI Taxonomy" id="2748009"/>
    <lineage>
        <taxon>Bacteria</taxon>
        <taxon>Pseudomonadati</taxon>
        <taxon>Bacteroidota</taxon>
        <taxon>Flavobacteriia</taxon>
        <taxon>Flavobacteriales</taxon>
        <taxon>Flavobacteriaceae</taxon>
        <taxon>Zobellia</taxon>
    </lineage>
</organism>
<reference evidence="2 3" key="1">
    <citation type="submission" date="2020-06" db="EMBL/GenBank/DDBJ databases">
        <authorList>
            <person name="Isaeva M.P."/>
            <person name="Chernysheva N.Y."/>
        </authorList>
    </citation>
    <scope>NUCLEOTIDE SEQUENCE [LARGE SCALE GENOMIC DNA]</scope>
    <source>
        <strain evidence="2 3">KMM 6746</strain>
    </source>
</reference>
<evidence type="ECO:0000313" key="2">
    <source>
        <dbReference type="EMBL" id="MBT2163508.1"/>
    </source>
</evidence>
<comment type="caution">
    <text evidence="2">The sequence shown here is derived from an EMBL/GenBank/DDBJ whole genome shotgun (WGS) entry which is preliminary data.</text>
</comment>
<sequence>MSILQPILVYIVLAISVGYLVKKFFLPKALFAHKKGNVKACGKDGCGCH</sequence>
<dbReference type="EMBL" id="JACATN010000008">
    <property type="protein sequence ID" value="MBT2163508.1"/>
    <property type="molecule type" value="Genomic_DNA"/>
</dbReference>
<dbReference type="Proteomes" id="UP000740413">
    <property type="component" value="Unassembled WGS sequence"/>
</dbReference>
<feature type="transmembrane region" description="Helical" evidence="1">
    <location>
        <begin position="6"/>
        <end position="25"/>
    </location>
</feature>
<dbReference type="RefSeq" id="WP_162857222.1">
    <property type="nucleotide sequence ID" value="NZ_JACATN010000008.1"/>
</dbReference>
<reference evidence="3" key="2">
    <citation type="submission" date="2023-07" db="EMBL/GenBank/DDBJ databases">
        <title>Zobellia barbeyronii sp. nov., a new marine flavobacterium, isolated from green and red algae.</title>
        <authorList>
            <person name="Nedashkovskaya O.I."/>
            <person name="Otstavnykh N."/>
            <person name="Zhukova N."/>
            <person name="Guzev K."/>
            <person name="Chausova V."/>
            <person name="Tekutyeva L."/>
            <person name="Mikhailov V."/>
            <person name="Isaeva M."/>
        </authorList>
    </citation>
    <scope>NUCLEOTIDE SEQUENCE [LARGE SCALE GENOMIC DNA]</scope>
    <source>
        <strain evidence="3">KMM 6746</strain>
    </source>
</reference>
<protein>
    <recommendedName>
        <fullName evidence="4">FeoB-associated Cys-rich membrane protein</fullName>
    </recommendedName>
</protein>